<evidence type="ECO:0000313" key="3">
    <source>
        <dbReference type="Proteomes" id="UP000265520"/>
    </source>
</evidence>
<organism evidence="2 3">
    <name type="scientific">Trifolium medium</name>
    <dbReference type="NCBI Taxonomy" id="97028"/>
    <lineage>
        <taxon>Eukaryota</taxon>
        <taxon>Viridiplantae</taxon>
        <taxon>Streptophyta</taxon>
        <taxon>Embryophyta</taxon>
        <taxon>Tracheophyta</taxon>
        <taxon>Spermatophyta</taxon>
        <taxon>Magnoliopsida</taxon>
        <taxon>eudicotyledons</taxon>
        <taxon>Gunneridae</taxon>
        <taxon>Pentapetalae</taxon>
        <taxon>rosids</taxon>
        <taxon>fabids</taxon>
        <taxon>Fabales</taxon>
        <taxon>Fabaceae</taxon>
        <taxon>Papilionoideae</taxon>
        <taxon>50 kb inversion clade</taxon>
        <taxon>NPAAA clade</taxon>
        <taxon>Hologalegina</taxon>
        <taxon>IRL clade</taxon>
        <taxon>Trifolieae</taxon>
        <taxon>Trifolium</taxon>
    </lineage>
</organism>
<dbReference type="EMBL" id="LXQA010506691">
    <property type="protein sequence ID" value="MCI56079.1"/>
    <property type="molecule type" value="Genomic_DNA"/>
</dbReference>
<evidence type="ECO:0000256" key="1">
    <source>
        <dbReference type="SAM" id="MobiDB-lite"/>
    </source>
</evidence>
<reference evidence="2 3" key="1">
    <citation type="journal article" date="2018" name="Front. Plant Sci.">
        <title>Red Clover (Trifolium pratense) and Zigzag Clover (T. medium) - A Picture of Genomic Similarities and Differences.</title>
        <authorList>
            <person name="Dluhosova J."/>
            <person name="Istvanek J."/>
            <person name="Nedelnik J."/>
            <person name="Repkova J."/>
        </authorList>
    </citation>
    <scope>NUCLEOTIDE SEQUENCE [LARGE SCALE GENOMIC DNA]</scope>
    <source>
        <strain evidence="3">cv. 10/8</strain>
        <tissue evidence="2">Leaf</tissue>
    </source>
</reference>
<comment type="caution">
    <text evidence="2">The sequence shown here is derived from an EMBL/GenBank/DDBJ whole genome shotgun (WGS) entry which is preliminary data.</text>
</comment>
<feature type="compositionally biased region" description="Polar residues" evidence="1">
    <location>
        <begin position="17"/>
        <end position="26"/>
    </location>
</feature>
<protein>
    <submittedName>
        <fullName evidence="2">Uncharacterized protein</fullName>
    </submittedName>
</protein>
<feature type="region of interest" description="Disordered" evidence="1">
    <location>
        <begin position="1"/>
        <end position="26"/>
    </location>
</feature>
<evidence type="ECO:0000313" key="2">
    <source>
        <dbReference type="EMBL" id="MCI56079.1"/>
    </source>
</evidence>
<feature type="non-terminal residue" evidence="2">
    <location>
        <position position="26"/>
    </location>
</feature>
<proteinExistence type="predicted"/>
<sequence length="26" mass="2606">MIPSSMVLAESVPTAPSEDSSVVSAN</sequence>
<keyword evidence="3" id="KW-1185">Reference proteome</keyword>
<name>A0A392T4U5_9FABA</name>
<accession>A0A392T4U5</accession>
<dbReference type="AlphaFoldDB" id="A0A392T4U5"/>
<dbReference type="Proteomes" id="UP000265520">
    <property type="component" value="Unassembled WGS sequence"/>
</dbReference>